<dbReference type="InterPro" id="IPR036182">
    <property type="entry name" value="PCuAC_sf"/>
</dbReference>
<dbReference type="AlphaFoldDB" id="A0A848DR21"/>
<dbReference type="InterPro" id="IPR007410">
    <property type="entry name" value="LpqE-like"/>
</dbReference>
<comment type="caution">
    <text evidence="1">The sequence shown here is derived from an EMBL/GenBank/DDBJ whole genome shotgun (WGS) entry which is preliminary data.</text>
</comment>
<name>A0A848DR21_9PSEU</name>
<dbReference type="EMBL" id="JAAXKZ010000144">
    <property type="protein sequence ID" value="NMH94963.1"/>
    <property type="molecule type" value="Genomic_DNA"/>
</dbReference>
<dbReference type="Pfam" id="PF04314">
    <property type="entry name" value="PCuAC"/>
    <property type="match status" value="1"/>
</dbReference>
<reference evidence="1 2" key="1">
    <citation type="submission" date="2020-04" db="EMBL/GenBank/DDBJ databases">
        <authorList>
            <person name="Klaysubun C."/>
            <person name="Duangmal K."/>
            <person name="Lipun K."/>
        </authorList>
    </citation>
    <scope>NUCLEOTIDE SEQUENCE [LARGE SCALE GENOMIC DNA]</scope>
    <source>
        <strain evidence="1 2">DSM 45300</strain>
    </source>
</reference>
<dbReference type="Proteomes" id="UP000586918">
    <property type="component" value="Unassembled WGS sequence"/>
</dbReference>
<organism evidence="1 2">
    <name type="scientific">Pseudonocardia bannensis</name>
    <dbReference type="NCBI Taxonomy" id="630973"/>
    <lineage>
        <taxon>Bacteria</taxon>
        <taxon>Bacillati</taxon>
        <taxon>Actinomycetota</taxon>
        <taxon>Actinomycetes</taxon>
        <taxon>Pseudonocardiales</taxon>
        <taxon>Pseudonocardiaceae</taxon>
        <taxon>Pseudonocardia</taxon>
    </lineage>
</organism>
<gene>
    <name evidence="1" type="ORF">HF519_26030</name>
</gene>
<protein>
    <submittedName>
        <fullName evidence="1">Copper chaperone PCu(A)C</fullName>
    </submittedName>
</protein>
<accession>A0A848DR21</accession>
<evidence type="ECO:0000313" key="1">
    <source>
        <dbReference type="EMBL" id="NMH94963.1"/>
    </source>
</evidence>
<keyword evidence="2" id="KW-1185">Reference proteome</keyword>
<proteinExistence type="predicted"/>
<sequence>MTLLGESNDAPAPARWRSLSRRPAVVVALLVLLAGCGAGQKPQASVQYAGSGGATGEVGQILLRDAQIQFRGTVEGGAVYQPGQDASLRLTIINDGDRTDRLVGVSSPVATAVTVVGDTVLPPGGVLTAGMDGPIAAKELANEEPIEVVLTGLREEIRAGINYPVVFAFERAGELREALPVENPSRRCVRTSEGTICTPP</sequence>
<dbReference type="RefSeq" id="WP_169415632.1">
    <property type="nucleotide sequence ID" value="NZ_JAAXKZ010000144.1"/>
</dbReference>
<dbReference type="SUPFAM" id="SSF110087">
    <property type="entry name" value="DR1885-like metal-binding protein"/>
    <property type="match status" value="1"/>
</dbReference>
<dbReference type="Gene3D" id="2.60.40.1890">
    <property type="entry name" value="PCu(A)C copper chaperone"/>
    <property type="match status" value="1"/>
</dbReference>
<evidence type="ECO:0000313" key="2">
    <source>
        <dbReference type="Proteomes" id="UP000586918"/>
    </source>
</evidence>